<name>A0ABP1E2F3_9APHY</name>
<protein>
    <recommendedName>
        <fullName evidence="1">Methyltransferase domain-containing protein</fullName>
    </recommendedName>
</protein>
<organism evidence="2 3">
    <name type="scientific">Somion occarium</name>
    <dbReference type="NCBI Taxonomy" id="3059160"/>
    <lineage>
        <taxon>Eukaryota</taxon>
        <taxon>Fungi</taxon>
        <taxon>Dikarya</taxon>
        <taxon>Basidiomycota</taxon>
        <taxon>Agaricomycotina</taxon>
        <taxon>Agaricomycetes</taxon>
        <taxon>Polyporales</taxon>
        <taxon>Cerrenaceae</taxon>
        <taxon>Somion</taxon>
    </lineage>
</organism>
<dbReference type="Proteomes" id="UP001497453">
    <property type="component" value="Chromosome 7"/>
</dbReference>
<proteinExistence type="predicted"/>
<feature type="domain" description="Methyltransferase" evidence="1">
    <location>
        <begin position="37"/>
        <end position="150"/>
    </location>
</feature>
<dbReference type="EMBL" id="OZ037950">
    <property type="protein sequence ID" value="CAL1713412.1"/>
    <property type="molecule type" value="Genomic_DNA"/>
</dbReference>
<reference evidence="3" key="1">
    <citation type="submission" date="2024-04" db="EMBL/GenBank/DDBJ databases">
        <authorList>
            <person name="Shaw F."/>
            <person name="Minotto A."/>
        </authorList>
    </citation>
    <scope>NUCLEOTIDE SEQUENCE [LARGE SCALE GENOMIC DNA]</scope>
</reference>
<dbReference type="SUPFAM" id="SSF53335">
    <property type="entry name" value="S-adenosyl-L-methionine-dependent methyltransferases"/>
    <property type="match status" value="1"/>
</dbReference>
<accession>A0ABP1E2F3</accession>
<dbReference type="Pfam" id="PF13847">
    <property type="entry name" value="Methyltransf_31"/>
    <property type="match status" value="1"/>
</dbReference>
<sequence length="273" mass="30767">MTNNGKDTWSADTYNRNAPFVYSAAYTTPVLSLLEAKPGERVIDFGCGSGELTLQINEVVSQREDGVVVGVDARLTDVSQVQKTRSNGLRNAFVSDIQDLIFPVDWNLSSQKCFDAVFSNATLHWCKKNPNGVLESVKKVLKPGGRFAAEMGGFLNCVGVRSALHEVLRKHDYNPTELDPWYFPTVEEYRDLLEAAGFIVREIGLHPRITPLPGSLYDWLITFCRYSCLKALSDQEAETIMREVEKICEVDCRNEQGKWSIMYVRLRFAAVLK</sequence>
<dbReference type="PANTHER" id="PTHR43861">
    <property type="entry name" value="TRANS-ACONITATE 2-METHYLTRANSFERASE-RELATED"/>
    <property type="match status" value="1"/>
</dbReference>
<evidence type="ECO:0000259" key="1">
    <source>
        <dbReference type="Pfam" id="PF13847"/>
    </source>
</evidence>
<evidence type="ECO:0000313" key="2">
    <source>
        <dbReference type="EMBL" id="CAL1713412.1"/>
    </source>
</evidence>
<dbReference type="InterPro" id="IPR025714">
    <property type="entry name" value="Methyltranfer_dom"/>
</dbReference>
<dbReference type="PANTHER" id="PTHR43861:SF1">
    <property type="entry name" value="TRANS-ACONITATE 2-METHYLTRANSFERASE"/>
    <property type="match status" value="1"/>
</dbReference>
<evidence type="ECO:0000313" key="3">
    <source>
        <dbReference type="Proteomes" id="UP001497453"/>
    </source>
</evidence>
<dbReference type="CDD" id="cd02440">
    <property type="entry name" value="AdoMet_MTases"/>
    <property type="match status" value="1"/>
</dbReference>
<dbReference type="Gene3D" id="3.40.50.150">
    <property type="entry name" value="Vaccinia Virus protein VP39"/>
    <property type="match status" value="1"/>
</dbReference>
<keyword evidence="3" id="KW-1185">Reference proteome</keyword>
<gene>
    <name evidence="2" type="ORF">GFSPODELE1_LOCUS9290</name>
</gene>
<dbReference type="InterPro" id="IPR029063">
    <property type="entry name" value="SAM-dependent_MTases_sf"/>
</dbReference>